<gene>
    <name evidence="3" type="ORF">SAMN04487820_101417</name>
</gene>
<keyword evidence="2" id="KW-1133">Transmembrane helix</keyword>
<feature type="compositionally biased region" description="Basic and acidic residues" evidence="1">
    <location>
        <begin position="15"/>
        <end position="25"/>
    </location>
</feature>
<feature type="transmembrane region" description="Helical" evidence="2">
    <location>
        <begin position="105"/>
        <end position="123"/>
    </location>
</feature>
<accession>A0A1G8VYI6</accession>
<reference evidence="4" key="1">
    <citation type="submission" date="2016-10" db="EMBL/GenBank/DDBJ databases">
        <authorList>
            <person name="Varghese N."/>
            <person name="Submissions S."/>
        </authorList>
    </citation>
    <scope>NUCLEOTIDE SEQUENCE [LARGE SCALE GENOMIC DNA]</scope>
    <source>
        <strain evidence="4">DSM 45460</strain>
    </source>
</reference>
<sequence>MRPTGADENGAMRASADRGADEVTTRPRIAARQYRENAEEHRENANQATDAFHIGGEVRRLGAVGRAFRGSTGALTAGLLVLTVVLVGVQLWGSGLGGVGPGWQMLLGHGLASVAALLLQLAADRGRRSVALWCSLAAMLVVLGTLTYWWWL</sequence>
<dbReference type="EMBL" id="FNFM01000001">
    <property type="protein sequence ID" value="SDJ71164.1"/>
    <property type="molecule type" value="Genomic_DNA"/>
</dbReference>
<feature type="transmembrane region" description="Helical" evidence="2">
    <location>
        <begin position="130"/>
        <end position="151"/>
    </location>
</feature>
<protein>
    <submittedName>
        <fullName evidence="3">Uncharacterized protein</fullName>
    </submittedName>
</protein>
<dbReference type="Proteomes" id="UP000199213">
    <property type="component" value="Unassembled WGS sequence"/>
</dbReference>
<keyword evidence="4" id="KW-1185">Reference proteome</keyword>
<keyword evidence="2" id="KW-0472">Membrane</keyword>
<organism evidence="3 4">
    <name type="scientific">Actinopolyspora mzabensis</name>
    <dbReference type="NCBI Taxonomy" id="995066"/>
    <lineage>
        <taxon>Bacteria</taxon>
        <taxon>Bacillati</taxon>
        <taxon>Actinomycetota</taxon>
        <taxon>Actinomycetes</taxon>
        <taxon>Actinopolysporales</taxon>
        <taxon>Actinopolysporaceae</taxon>
        <taxon>Actinopolyspora</taxon>
    </lineage>
</organism>
<evidence type="ECO:0000313" key="3">
    <source>
        <dbReference type="EMBL" id="SDJ71164.1"/>
    </source>
</evidence>
<feature type="transmembrane region" description="Helical" evidence="2">
    <location>
        <begin position="74"/>
        <end position="93"/>
    </location>
</feature>
<evidence type="ECO:0000256" key="2">
    <source>
        <dbReference type="SAM" id="Phobius"/>
    </source>
</evidence>
<name>A0A1G8VYI6_ACTMZ</name>
<evidence type="ECO:0000313" key="4">
    <source>
        <dbReference type="Proteomes" id="UP000199213"/>
    </source>
</evidence>
<evidence type="ECO:0000256" key="1">
    <source>
        <dbReference type="SAM" id="MobiDB-lite"/>
    </source>
</evidence>
<dbReference type="RefSeq" id="WP_245693730.1">
    <property type="nucleotide sequence ID" value="NZ_FNFM01000001.1"/>
</dbReference>
<dbReference type="AlphaFoldDB" id="A0A1G8VYI6"/>
<proteinExistence type="predicted"/>
<feature type="region of interest" description="Disordered" evidence="1">
    <location>
        <begin position="1"/>
        <end position="26"/>
    </location>
</feature>
<keyword evidence="2" id="KW-0812">Transmembrane</keyword>